<dbReference type="EMBL" id="JAFBDT010000003">
    <property type="protein sequence ID" value="MBM7561073.1"/>
    <property type="molecule type" value="Genomic_DNA"/>
</dbReference>
<dbReference type="InterPro" id="IPR015424">
    <property type="entry name" value="PyrdxlP-dep_Trfase"/>
</dbReference>
<dbReference type="Gene3D" id="3.40.640.10">
    <property type="entry name" value="Type I PLP-dependent aspartate aminotransferase-like (Major domain)"/>
    <property type="match status" value="1"/>
</dbReference>
<feature type="domain" description="Aminotransferase class V" evidence="1">
    <location>
        <begin position="3"/>
        <end position="371"/>
    </location>
</feature>
<evidence type="ECO:0000259" key="1">
    <source>
        <dbReference type="Pfam" id="PF00266"/>
    </source>
</evidence>
<protein>
    <submittedName>
        <fullName evidence="2">Cysteine desulfurase family protein</fullName>
    </submittedName>
</protein>
<dbReference type="InterPro" id="IPR015421">
    <property type="entry name" value="PyrdxlP-dep_Trfase_major"/>
</dbReference>
<name>A0ABS2MNU9_9FIRM</name>
<evidence type="ECO:0000313" key="3">
    <source>
        <dbReference type="Proteomes" id="UP000767854"/>
    </source>
</evidence>
<dbReference type="Proteomes" id="UP000767854">
    <property type="component" value="Unassembled WGS sequence"/>
</dbReference>
<reference evidence="2 3" key="1">
    <citation type="submission" date="2021-01" db="EMBL/GenBank/DDBJ databases">
        <title>Genomic Encyclopedia of Type Strains, Phase IV (KMG-IV): sequencing the most valuable type-strain genomes for metagenomic binning, comparative biology and taxonomic classification.</title>
        <authorList>
            <person name="Goeker M."/>
        </authorList>
    </citation>
    <scope>NUCLEOTIDE SEQUENCE [LARGE SCALE GENOMIC DNA]</scope>
    <source>
        <strain evidence="2 3">DSM 24436</strain>
    </source>
</reference>
<accession>A0ABS2MNU9</accession>
<dbReference type="InterPro" id="IPR000192">
    <property type="entry name" value="Aminotrans_V_dom"/>
</dbReference>
<dbReference type="InterPro" id="IPR010969">
    <property type="entry name" value="Cys_dSase-rel_unknwn_funct"/>
</dbReference>
<comment type="caution">
    <text evidence="2">The sequence shown here is derived from an EMBL/GenBank/DDBJ whole genome shotgun (WGS) entry which is preliminary data.</text>
</comment>
<gene>
    <name evidence="2" type="ORF">JOC49_000590</name>
</gene>
<proteinExistence type="predicted"/>
<dbReference type="PANTHER" id="PTHR43586">
    <property type="entry name" value="CYSTEINE DESULFURASE"/>
    <property type="match status" value="1"/>
</dbReference>
<dbReference type="NCBIfam" id="TIGR01977">
    <property type="entry name" value="am_tr_V_EF2568"/>
    <property type="match status" value="1"/>
</dbReference>
<evidence type="ECO:0000313" key="2">
    <source>
        <dbReference type="EMBL" id="MBM7561073.1"/>
    </source>
</evidence>
<organism evidence="2 3">
    <name type="scientific">Fusibacter tunisiensis</name>
    <dbReference type="NCBI Taxonomy" id="1008308"/>
    <lineage>
        <taxon>Bacteria</taxon>
        <taxon>Bacillati</taxon>
        <taxon>Bacillota</taxon>
        <taxon>Clostridia</taxon>
        <taxon>Eubacteriales</taxon>
        <taxon>Eubacteriales Family XII. Incertae Sedis</taxon>
        <taxon>Fusibacter</taxon>
    </lineage>
</organism>
<dbReference type="PANTHER" id="PTHR43586:SF4">
    <property type="entry name" value="ISOPENICILLIN N EPIMERASE"/>
    <property type="match status" value="1"/>
</dbReference>
<dbReference type="SUPFAM" id="SSF53383">
    <property type="entry name" value="PLP-dependent transferases"/>
    <property type="match status" value="1"/>
</dbReference>
<dbReference type="InterPro" id="IPR015422">
    <property type="entry name" value="PyrdxlP-dep_Trfase_small"/>
</dbReference>
<dbReference type="Pfam" id="PF00266">
    <property type="entry name" value="Aminotran_5"/>
    <property type="match status" value="1"/>
</dbReference>
<keyword evidence="3" id="KW-1185">Reference proteome</keyword>
<sequence length="383" mass="42362">MKVYLDNGATSYPKPKGLEEALVRAITQYGGSLHRSQSDDALNLEREVYQTRLLIADFFGFHAVDHVVFTKNITESVNLVLNGFLEVGDHVVITSLEHNAVVRPLEYLRQTRGISYETIPFIPGEGLDFELLTQALHNKPKLMISTMASNVTGDLLDTIRMGELCKAYEVPFFIDTAQTAGGIEVDYRTLNASFLAFTGHKSLLGPSGIGGVLIDPSMAGKVKPFIYGGTGSLSDSLEQPEWLPDKFESGTQNTIGILGLKASLEFIQHIGIKEIRQHELELMTYFQKGLETEIGIRPIGYKNPSMRMGLLAISVPDIDPSFFVHELNKNYGISTRGGLHCAPFAHQTYGTYPKGSIRFGLSYFTSQTDLEYTIASVKKILKD</sequence>
<dbReference type="RefSeq" id="WP_204662083.1">
    <property type="nucleotide sequence ID" value="NZ_JAFBDT010000003.1"/>
</dbReference>
<dbReference type="Gene3D" id="3.90.1150.10">
    <property type="entry name" value="Aspartate Aminotransferase, domain 1"/>
    <property type="match status" value="1"/>
</dbReference>